<dbReference type="RefSeq" id="WP_405311401.1">
    <property type="nucleotide sequence ID" value="NZ_CP088155.1"/>
</dbReference>
<evidence type="ECO:0000313" key="2">
    <source>
        <dbReference type="Proteomes" id="UP001622612"/>
    </source>
</evidence>
<protein>
    <submittedName>
        <fullName evidence="1">DUF2779 domain-containing protein</fullName>
    </submittedName>
</protein>
<gene>
    <name evidence="1" type="ORF">LQ356_02935</name>
</gene>
<reference evidence="1" key="1">
    <citation type="submission" date="2021-11" db="EMBL/GenBank/DDBJ databases">
        <title>The first genome sequence of unculturable Mycoplasma faucium obtained by de novo assembly of metagenomic reads.</title>
        <authorList>
            <person name="Sabat A.J."/>
            <person name="Bathoorn E."/>
            <person name="Akkerboom V."/>
            <person name="Friedrich A.W."/>
        </authorList>
    </citation>
    <scope>NUCLEOTIDE SEQUENCE [LARGE SCALE GENOMIC DNA]</scope>
    <source>
        <strain evidence="1">UMCG-MFM1</strain>
    </source>
</reference>
<dbReference type="EMBL" id="CP088155">
    <property type="protein sequence ID" value="WYM97131.1"/>
    <property type="molecule type" value="Genomic_DNA"/>
</dbReference>
<dbReference type="Proteomes" id="UP001622612">
    <property type="component" value="Chromosome"/>
</dbReference>
<organism evidence="1 2">
    <name type="scientific">Metamycoplasma faucium</name>
    <dbReference type="NCBI Taxonomy" id="56142"/>
    <lineage>
        <taxon>Bacteria</taxon>
        <taxon>Bacillati</taxon>
        <taxon>Mycoplasmatota</taxon>
        <taxon>Mycoplasmoidales</taxon>
        <taxon>Metamycoplasmataceae</taxon>
        <taxon>Metamycoplasma</taxon>
    </lineage>
</organism>
<proteinExistence type="predicted"/>
<evidence type="ECO:0000313" key="1">
    <source>
        <dbReference type="EMBL" id="WYM97131.1"/>
    </source>
</evidence>
<accession>A0ABZ2TL04</accession>
<name>A0ABZ2TL04_9BACT</name>
<keyword evidence="2" id="KW-1185">Reference proteome</keyword>
<sequence length="256" mass="29895">MEKNEVYIDFEAITNPFARLLNLPSGTPYAYTIGLLSDKNQYETKTFIINFAMHNSLSSIWVILKKFIIADITKINSRLNLKDIVFVGHNPVLETKCIKKIFPNNEIKPLIANQTVSLSKLTGKTFFNNYFPKIKKILLEKSKEYPLFLQLIEKNGAIASFAGYWLYTNSLTNLRSNDKKRKFYIDLDKKLLLKELKNYSKDDVNKMLYVIELEKNNLDLLIKEVNQKKEFLKILKSLNINDNLTIKEIKEKIWSL</sequence>